<dbReference type="GO" id="GO:0006334">
    <property type="term" value="P:nucleosome assembly"/>
    <property type="evidence" value="ECO:0007669"/>
    <property type="project" value="InterPro"/>
</dbReference>
<feature type="domain" description="H15" evidence="5">
    <location>
        <begin position="100"/>
        <end position="169"/>
    </location>
</feature>
<feature type="compositionally biased region" description="Basic residues" evidence="4">
    <location>
        <begin position="376"/>
        <end position="389"/>
    </location>
</feature>
<dbReference type="InterPro" id="IPR036388">
    <property type="entry name" value="WH-like_DNA-bd_sf"/>
</dbReference>
<feature type="compositionally biased region" description="Basic residues" evidence="4">
    <location>
        <begin position="443"/>
        <end position="461"/>
    </location>
</feature>
<dbReference type="FunFam" id="1.10.10.10:FF:000637">
    <property type="entry name" value="Histone H1.2"/>
    <property type="match status" value="1"/>
</dbReference>
<keyword evidence="3" id="KW-0539">Nucleus</keyword>
<keyword evidence="2" id="KW-0238">DNA-binding</keyword>
<dbReference type="InterPro" id="IPR036390">
    <property type="entry name" value="WH_DNA-bd_sf"/>
</dbReference>
<dbReference type="PANTHER" id="PTHR11467">
    <property type="entry name" value="HISTONE H1"/>
    <property type="match status" value="1"/>
</dbReference>
<dbReference type="Pfam" id="PF00538">
    <property type="entry name" value="Linker_histone"/>
    <property type="match status" value="1"/>
</dbReference>
<reference evidence="6" key="1">
    <citation type="journal article" date="2016" name="Nat. Genet.">
        <title>A high-quality carrot genome assembly provides new insights into carotenoid accumulation and asterid genome evolution.</title>
        <authorList>
            <person name="Iorizzo M."/>
            <person name="Ellison S."/>
            <person name="Senalik D."/>
            <person name="Zeng P."/>
            <person name="Satapoomin P."/>
            <person name="Huang J."/>
            <person name="Bowman M."/>
            <person name="Iovene M."/>
            <person name="Sanseverino W."/>
            <person name="Cavagnaro P."/>
            <person name="Yildiz M."/>
            <person name="Macko-Podgorni A."/>
            <person name="Moranska E."/>
            <person name="Grzebelus E."/>
            <person name="Grzebelus D."/>
            <person name="Ashrafi H."/>
            <person name="Zheng Z."/>
            <person name="Cheng S."/>
            <person name="Spooner D."/>
            <person name="Van Deynze A."/>
            <person name="Simon P."/>
        </authorList>
    </citation>
    <scope>NUCLEOTIDE SEQUENCE [LARGE SCALE GENOMIC DNA]</scope>
    <source>
        <tissue evidence="6">Leaf</tissue>
    </source>
</reference>
<dbReference type="InterPro" id="IPR005818">
    <property type="entry name" value="Histone_H1/H5_H15"/>
</dbReference>
<feature type="region of interest" description="Disordered" evidence="4">
    <location>
        <begin position="305"/>
        <end position="340"/>
    </location>
</feature>
<dbReference type="GO" id="GO:0000786">
    <property type="term" value="C:nucleosome"/>
    <property type="evidence" value="ECO:0007669"/>
    <property type="project" value="InterPro"/>
</dbReference>
<dbReference type="SMART" id="SM00384">
    <property type="entry name" value="AT_hook"/>
    <property type="match status" value="7"/>
</dbReference>
<dbReference type="PRINTS" id="PR00929">
    <property type="entry name" value="ATHOOK"/>
</dbReference>
<evidence type="ECO:0000256" key="4">
    <source>
        <dbReference type="SAM" id="MobiDB-lite"/>
    </source>
</evidence>
<dbReference type="GO" id="GO:0031492">
    <property type="term" value="F:nucleosomal DNA binding"/>
    <property type="evidence" value="ECO:0007669"/>
    <property type="project" value="TreeGrafter"/>
</dbReference>
<evidence type="ECO:0000256" key="2">
    <source>
        <dbReference type="ARBA" id="ARBA00023125"/>
    </source>
</evidence>
<evidence type="ECO:0000313" key="6">
    <source>
        <dbReference type="EMBL" id="KZM97908.1"/>
    </source>
</evidence>
<dbReference type="Gramene" id="KZM97908">
    <property type="protein sequence ID" value="KZM97908"/>
    <property type="gene ID" value="DCAR_014730"/>
</dbReference>
<feature type="region of interest" description="Disordered" evidence="4">
    <location>
        <begin position="185"/>
        <end position="206"/>
    </location>
</feature>
<comment type="caution">
    <text evidence="6">The sequence shown here is derived from an EMBL/GenBank/DDBJ whole genome shotgun (WGS) entry which is preliminary data.</text>
</comment>
<dbReference type="SMART" id="SM00526">
    <property type="entry name" value="H15"/>
    <property type="match status" value="1"/>
</dbReference>
<sequence length="575" mass="60153">MASTPSSKMNLLVCAARLFEDPITNFLESTPSSRNNDISPFRDINPVELEKIVPDSNSMALVPYGENHKLDLTRKEDLPPATASETQIVNTNVTDAAQPTHPPYDEMITAAILAMKEKDGSSRQAIAKFIESEYKNLPLSHASLLTQHLRKMKIAGKLVMNKHSYMLPGSGVGQSQAAVVVEASSVGTKRKPGRPPKIQANGGGVDGVSGGGVGSVNGGLGVTAPFDPIEAVPNVVPMGEVDGARSVMEVTAPFDPIGAVPNVVPMGEVDGGTVVKRRPGRPPKMQGVAVEAEPIAVAEPGVGEKVKVGRKPGRPPKVNKGTGVVPAGRRPGRPPKVNNEIIAAGEGGSLLGKRKRGPPFKKTGMVSALMGMGIGLKRKPGRPPTKKRPIGSVMGPRPRGRPRKGSVLKPRGRPRKNVGGGIGSAIIVPVEGMGDTGRPSKLAVRRKPRKLSGKPLGRPKKGASLLAIQSSGQESISFQELKDRTTHFQSRVKHAVEVLRPYLSNELAPVAVGVLQEIEALALMDLCAPAAGGAIRGETEAVTGTNGTPMSDQAGPVCDPVAPLSAQGSEPVNQI</sequence>
<gene>
    <name evidence="6" type="ORF">DCAR_014730</name>
</gene>
<accession>A0A165X7R8</accession>
<dbReference type="AlphaFoldDB" id="A0A165X7R8"/>
<dbReference type="SUPFAM" id="SSF46785">
    <property type="entry name" value="Winged helix' DNA-binding domain"/>
    <property type="match status" value="1"/>
</dbReference>
<dbReference type="OMA" id="GMSVIMK"/>
<dbReference type="Gene3D" id="1.10.10.10">
    <property type="entry name" value="Winged helix-like DNA-binding domain superfamily/Winged helix DNA-binding domain"/>
    <property type="match status" value="1"/>
</dbReference>
<dbReference type="CDD" id="cd00073">
    <property type="entry name" value="H15"/>
    <property type="match status" value="1"/>
</dbReference>
<comment type="subcellular location">
    <subcellularLocation>
        <location evidence="1">Nucleus</location>
    </subcellularLocation>
</comment>
<dbReference type="PANTHER" id="PTHR11467:SF29">
    <property type="entry name" value="OS03G0711600 PROTEIN"/>
    <property type="match status" value="1"/>
</dbReference>
<dbReference type="GO" id="GO:0005730">
    <property type="term" value="C:nucleolus"/>
    <property type="evidence" value="ECO:0007669"/>
    <property type="project" value="TreeGrafter"/>
</dbReference>
<evidence type="ECO:0000256" key="1">
    <source>
        <dbReference type="ARBA" id="ARBA00004123"/>
    </source>
</evidence>
<organism evidence="6">
    <name type="scientific">Daucus carota subsp. sativus</name>
    <name type="common">Carrot</name>
    <dbReference type="NCBI Taxonomy" id="79200"/>
    <lineage>
        <taxon>Eukaryota</taxon>
        <taxon>Viridiplantae</taxon>
        <taxon>Streptophyta</taxon>
        <taxon>Embryophyta</taxon>
        <taxon>Tracheophyta</taxon>
        <taxon>Spermatophyta</taxon>
        <taxon>Magnoliopsida</taxon>
        <taxon>eudicotyledons</taxon>
        <taxon>Gunneridae</taxon>
        <taxon>Pentapetalae</taxon>
        <taxon>asterids</taxon>
        <taxon>campanulids</taxon>
        <taxon>Apiales</taxon>
        <taxon>Apiaceae</taxon>
        <taxon>Apioideae</taxon>
        <taxon>Scandiceae</taxon>
        <taxon>Daucinae</taxon>
        <taxon>Daucus</taxon>
        <taxon>Daucus sect. Daucus</taxon>
    </lineage>
</organism>
<dbReference type="GO" id="GO:0045910">
    <property type="term" value="P:negative regulation of DNA recombination"/>
    <property type="evidence" value="ECO:0007669"/>
    <property type="project" value="TreeGrafter"/>
</dbReference>
<dbReference type="GO" id="GO:0003690">
    <property type="term" value="F:double-stranded DNA binding"/>
    <property type="evidence" value="ECO:0007669"/>
    <property type="project" value="TreeGrafter"/>
</dbReference>
<evidence type="ECO:0000259" key="5">
    <source>
        <dbReference type="PROSITE" id="PS51504"/>
    </source>
</evidence>
<name>A0A165X7R8_DAUCS</name>
<proteinExistence type="predicted"/>
<protein>
    <recommendedName>
        <fullName evidence="5">H15 domain-containing protein</fullName>
    </recommendedName>
</protein>
<dbReference type="EMBL" id="LNRQ01000004">
    <property type="protein sequence ID" value="KZM97908.1"/>
    <property type="molecule type" value="Genomic_DNA"/>
</dbReference>
<feature type="region of interest" description="Disordered" evidence="4">
    <location>
        <begin position="374"/>
        <end position="422"/>
    </location>
</feature>
<dbReference type="PROSITE" id="PS51504">
    <property type="entry name" value="H15"/>
    <property type="match status" value="1"/>
</dbReference>
<evidence type="ECO:0000256" key="3">
    <source>
        <dbReference type="ARBA" id="ARBA00023242"/>
    </source>
</evidence>
<feature type="compositionally biased region" description="Basic residues" evidence="4">
    <location>
        <begin position="398"/>
        <end position="416"/>
    </location>
</feature>
<feature type="region of interest" description="Disordered" evidence="4">
    <location>
        <begin position="437"/>
        <end position="462"/>
    </location>
</feature>
<dbReference type="InterPro" id="IPR017956">
    <property type="entry name" value="AT_hook_DNA-bd_motif"/>
</dbReference>
<dbReference type="GO" id="GO:0030261">
    <property type="term" value="P:chromosome condensation"/>
    <property type="evidence" value="ECO:0007669"/>
    <property type="project" value="TreeGrafter"/>
</dbReference>